<keyword evidence="1" id="KW-1133">Transmembrane helix</keyword>
<keyword evidence="3" id="KW-1185">Reference proteome</keyword>
<organism evidence="2 3">
    <name type="scientific">Algoriphagus alkaliphilus</name>
    <dbReference type="NCBI Taxonomy" id="279824"/>
    <lineage>
        <taxon>Bacteria</taxon>
        <taxon>Pseudomonadati</taxon>
        <taxon>Bacteroidota</taxon>
        <taxon>Cytophagia</taxon>
        <taxon>Cytophagales</taxon>
        <taxon>Cyclobacteriaceae</taxon>
        <taxon>Algoriphagus</taxon>
    </lineage>
</organism>
<accession>A0A1G5YD74</accession>
<evidence type="ECO:0000256" key="1">
    <source>
        <dbReference type="SAM" id="Phobius"/>
    </source>
</evidence>
<gene>
    <name evidence="2" type="ORF">SAMN03080617_02405</name>
</gene>
<protein>
    <submittedName>
        <fullName evidence="2">Uncharacterized protein</fullName>
    </submittedName>
</protein>
<dbReference type="RefSeq" id="WP_245693251.1">
    <property type="nucleotide sequence ID" value="NZ_FMXE01000015.1"/>
</dbReference>
<feature type="transmembrane region" description="Helical" evidence="1">
    <location>
        <begin position="38"/>
        <end position="57"/>
    </location>
</feature>
<proteinExistence type="predicted"/>
<keyword evidence="1" id="KW-0472">Membrane</keyword>
<evidence type="ECO:0000313" key="2">
    <source>
        <dbReference type="EMBL" id="SDA79945.1"/>
    </source>
</evidence>
<name>A0A1G5YD74_9BACT</name>
<sequence>MIRDESEKELLLFFQEMKEKDLEIPTPDFPEVAEARTINWWIPLGIAASLLLGFFLFPKQESSPEAPVDVIIITLKQDVNQEQQILIEEKTYLETWESPTSSLLAEY</sequence>
<dbReference type="STRING" id="279824.SAMN03080617_02405"/>
<dbReference type="EMBL" id="FMXE01000015">
    <property type="protein sequence ID" value="SDA79945.1"/>
    <property type="molecule type" value="Genomic_DNA"/>
</dbReference>
<keyword evidence="1" id="KW-0812">Transmembrane</keyword>
<reference evidence="3" key="1">
    <citation type="submission" date="2016-10" db="EMBL/GenBank/DDBJ databases">
        <authorList>
            <person name="Varghese N."/>
            <person name="Submissions S."/>
        </authorList>
    </citation>
    <scope>NUCLEOTIDE SEQUENCE [LARGE SCALE GENOMIC DNA]</scope>
    <source>
        <strain evidence="3">DSM 22703</strain>
    </source>
</reference>
<evidence type="ECO:0000313" key="3">
    <source>
        <dbReference type="Proteomes" id="UP000198756"/>
    </source>
</evidence>
<dbReference type="AlphaFoldDB" id="A0A1G5YD74"/>
<dbReference type="Proteomes" id="UP000198756">
    <property type="component" value="Unassembled WGS sequence"/>
</dbReference>